<proteinExistence type="predicted"/>
<evidence type="ECO:0000256" key="1">
    <source>
        <dbReference type="SAM" id="MobiDB-lite"/>
    </source>
</evidence>
<comment type="caution">
    <text evidence="2">The sequence shown here is derived from an EMBL/GenBank/DDBJ whole genome shotgun (WGS) entry which is preliminary data.</text>
</comment>
<feature type="compositionally biased region" description="Basic and acidic residues" evidence="1">
    <location>
        <begin position="1"/>
        <end position="11"/>
    </location>
</feature>
<dbReference type="AlphaFoldDB" id="A0A0B2V766"/>
<evidence type="ECO:0000313" key="2">
    <source>
        <dbReference type="EMBL" id="KHN77359.1"/>
    </source>
</evidence>
<accession>A0A0B2V766</accession>
<feature type="region of interest" description="Disordered" evidence="1">
    <location>
        <begin position="1"/>
        <end position="39"/>
    </location>
</feature>
<feature type="compositionally biased region" description="Polar residues" evidence="1">
    <location>
        <begin position="20"/>
        <end position="32"/>
    </location>
</feature>
<organism evidence="2 3">
    <name type="scientific">Toxocara canis</name>
    <name type="common">Canine roundworm</name>
    <dbReference type="NCBI Taxonomy" id="6265"/>
    <lineage>
        <taxon>Eukaryota</taxon>
        <taxon>Metazoa</taxon>
        <taxon>Ecdysozoa</taxon>
        <taxon>Nematoda</taxon>
        <taxon>Chromadorea</taxon>
        <taxon>Rhabditida</taxon>
        <taxon>Spirurina</taxon>
        <taxon>Ascaridomorpha</taxon>
        <taxon>Ascaridoidea</taxon>
        <taxon>Toxocaridae</taxon>
        <taxon>Toxocara</taxon>
    </lineage>
</organism>
<dbReference type="Proteomes" id="UP000031036">
    <property type="component" value="Unassembled WGS sequence"/>
</dbReference>
<gene>
    <name evidence="2" type="ORF">Tcan_04590</name>
</gene>
<keyword evidence="3" id="KW-1185">Reference proteome</keyword>
<sequence length="683" mass="77645">MEIKEEPEIRSQVEVLSSDARGSTKSTSQQEKNLLDDVKVEEGDDLGGFRVDVKVENWSWKTGGLVSAVRAEQRVDDLSGDKRMVTQGRVDDEPFSIDSPDCATVRKKPKLTDSSWTCALDDDEMFRELEMMRASLPQKLKYNGATRQLPITSLEQCEEGLLRRINEKHVANIMEAMREGLWDWNRSFFTVCICNGNRRHPHSVSYIVQDGSHRLRAMRRLKESDSGISIPENVACVVYEELSLNEMLILARVQQSDPDDKLRFSTLDLVDILRSFLLRRGHSFEETVHLSSRTVAVARCLVPSNTSDFVFRLASADNDFYSAAVELLRSFSSGEVKISNKDAVTVRRSYLLGESEIMDLGKRTFWKHAFSAYVKSPTTMLSTFKRLVKRQTTLLEAETELQMCKESVVDVAKKMHLEGMNERDDIAKQLFGNVDIDDDTMLTVLRDDSARKFYRRRLPVRVDEIRQVCEEVLQRMRIKVTISIGLNKIPVAFLHLIDCKMPCVVEQCLHRLRSYADSTDALSCSKGVCVVMYDVDEELMKNWRKQLPFGEAVVRTFVCGPPEEMHGQLEPTTSKQAAIFYMDADSISMEKNNGCYTRFLRIISEVDKPIWGTYLDESCIVTVLRAFMRSTDDKCFCSSSNGPLLKAIRTAKPLISGHVAIAVANPEQVTIVRRTLRGVSVDR</sequence>
<dbReference type="EMBL" id="JPKZ01002335">
    <property type="protein sequence ID" value="KHN77359.1"/>
    <property type="molecule type" value="Genomic_DNA"/>
</dbReference>
<evidence type="ECO:0000313" key="3">
    <source>
        <dbReference type="Proteomes" id="UP000031036"/>
    </source>
</evidence>
<protein>
    <submittedName>
        <fullName evidence="2">Uncharacterized protein</fullName>
    </submittedName>
</protein>
<reference evidence="2 3" key="1">
    <citation type="submission" date="2014-11" db="EMBL/GenBank/DDBJ databases">
        <title>Genetic blueprint of the zoonotic pathogen Toxocara canis.</title>
        <authorList>
            <person name="Zhu X.-Q."/>
            <person name="Korhonen P.K."/>
            <person name="Cai H."/>
            <person name="Young N.D."/>
            <person name="Nejsum P."/>
            <person name="von Samson-Himmelstjerna G."/>
            <person name="Boag P.R."/>
            <person name="Tan P."/>
            <person name="Li Q."/>
            <person name="Min J."/>
            <person name="Yang Y."/>
            <person name="Wang X."/>
            <person name="Fang X."/>
            <person name="Hall R.S."/>
            <person name="Hofmann A."/>
            <person name="Sternberg P.W."/>
            <person name="Jex A.R."/>
            <person name="Gasser R.B."/>
        </authorList>
    </citation>
    <scope>NUCLEOTIDE SEQUENCE [LARGE SCALE GENOMIC DNA]</scope>
    <source>
        <strain evidence="2">PN_DK_2014</strain>
    </source>
</reference>
<name>A0A0B2V766_TOXCA</name>